<reference evidence="1" key="1">
    <citation type="submission" date="2021-03" db="EMBL/GenBank/DDBJ databases">
        <authorList>
            <consortium name="DOE Joint Genome Institute"/>
            <person name="Ahrendt S."/>
            <person name="Looney B.P."/>
            <person name="Miyauchi S."/>
            <person name="Morin E."/>
            <person name="Drula E."/>
            <person name="Courty P.E."/>
            <person name="Chicoki N."/>
            <person name="Fauchery L."/>
            <person name="Kohler A."/>
            <person name="Kuo A."/>
            <person name="Labutti K."/>
            <person name="Pangilinan J."/>
            <person name="Lipzen A."/>
            <person name="Riley R."/>
            <person name="Andreopoulos W."/>
            <person name="He G."/>
            <person name="Johnson J."/>
            <person name="Barry K.W."/>
            <person name="Grigoriev I.V."/>
            <person name="Nagy L."/>
            <person name="Hibbett D."/>
            <person name="Henrissat B."/>
            <person name="Matheny P.B."/>
            <person name="Labbe J."/>
            <person name="Martin F."/>
        </authorList>
    </citation>
    <scope>NUCLEOTIDE SEQUENCE</scope>
    <source>
        <strain evidence="1">HHB10654</strain>
    </source>
</reference>
<gene>
    <name evidence="1" type="ORF">BV25DRAFT_293734</name>
</gene>
<comment type="caution">
    <text evidence="1">The sequence shown here is derived from an EMBL/GenBank/DDBJ whole genome shotgun (WGS) entry which is preliminary data.</text>
</comment>
<evidence type="ECO:0000313" key="2">
    <source>
        <dbReference type="Proteomes" id="UP000814140"/>
    </source>
</evidence>
<keyword evidence="2" id="KW-1185">Reference proteome</keyword>
<accession>A0ACB8T622</accession>
<dbReference type="EMBL" id="MU277199">
    <property type="protein sequence ID" value="KAI0064219.1"/>
    <property type="molecule type" value="Genomic_DNA"/>
</dbReference>
<evidence type="ECO:0000313" key="1">
    <source>
        <dbReference type="EMBL" id="KAI0064219.1"/>
    </source>
</evidence>
<organism evidence="1 2">
    <name type="scientific">Artomyces pyxidatus</name>
    <dbReference type="NCBI Taxonomy" id="48021"/>
    <lineage>
        <taxon>Eukaryota</taxon>
        <taxon>Fungi</taxon>
        <taxon>Dikarya</taxon>
        <taxon>Basidiomycota</taxon>
        <taxon>Agaricomycotina</taxon>
        <taxon>Agaricomycetes</taxon>
        <taxon>Russulales</taxon>
        <taxon>Auriscalpiaceae</taxon>
        <taxon>Artomyces</taxon>
    </lineage>
</organism>
<protein>
    <submittedName>
        <fullName evidence="1">Uncharacterized protein</fullName>
    </submittedName>
</protein>
<proteinExistence type="predicted"/>
<sequence length="160" mass="17646">MSLPKDHVLACHGQLFRCCHDTASATMKPNFLTRASPLHALRPNTRPVCYGVQSGLRPPYTVVISAASGDFHVSSRQILKQPRERAYTLVIEPRALRTVRMVIDPAFDRRTSDGTVVSPAERTSGLSSYCETSSALLIRPTLSEKWNLGGKATLIDLLQQ</sequence>
<name>A0ACB8T622_9AGAM</name>
<reference evidence="1" key="2">
    <citation type="journal article" date="2022" name="New Phytol.">
        <title>Evolutionary transition to the ectomycorrhizal habit in the genomes of a hyperdiverse lineage of mushroom-forming fungi.</title>
        <authorList>
            <person name="Looney B."/>
            <person name="Miyauchi S."/>
            <person name="Morin E."/>
            <person name="Drula E."/>
            <person name="Courty P.E."/>
            <person name="Kohler A."/>
            <person name="Kuo A."/>
            <person name="LaButti K."/>
            <person name="Pangilinan J."/>
            <person name="Lipzen A."/>
            <person name="Riley R."/>
            <person name="Andreopoulos W."/>
            <person name="He G."/>
            <person name="Johnson J."/>
            <person name="Nolan M."/>
            <person name="Tritt A."/>
            <person name="Barry K.W."/>
            <person name="Grigoriev I.V."/>
            <person name="Nagy L.G."/>
            <person name="Hibbett D."/>
            <person name="Henrissat B."/>
            <person name="Matheny P.B."/>
            <person name="Labbe J."/>
            <person name="Martin F.M."/>
        </authorList>
    </citation>
    <scope>NUCLEOTIDE SEQUENCE</scope>
    <source>
        <strain evidence="1">HHB10654</strain>
    </source>
</reference>
<dbReference type="Proteomes" id="UP000814140">
    <property type="component" value="Unassembled WGS sequence"/>
</dbReference>